<proteinExistence type="predicted"/>
<dbReference type="OrthoDB" id="10003767at2759"/>
<dbReference type="Proteomes" id="UP000030686">
    <property type="component" value="Unassembled WGS sequence"/>
</dbReference>
<keyword evidence="2" id="KW-1185">Reference proteome</keyword>
<organism evidence="1 2">
    <name type="scientific">Penicillium roqueforti (strain FM164)</name>
    <dbReference type="NCBI Taxonomy" id="1365484"/>
    <lineage>
        <taxon>Eukaryota</taxon>
        <taxon>Fungi</taxon>
        <taxon>Dikarya</taxon>
        <taxon>Ascomycota</taxon>
        <taxon>Pezizomycotina</taxon>
        <taxon>Eurotiomycetes</taxon>
        <taxon>Eurotiomycetidae</taxon>
        <taxon>Eurotiales</taxon>
        <taxon>Aspergillaceae</taxon>
        <taxon>Penicillium</taxon>
    </lineage>
</organism>
<dbReference type="GO" id="GO:0005739">
    <property type="term" value="C:mitochondrion"/>
    <property type="evidence" value="ECO:0007669"/>
    <property type="project" value="TreeGrafter"/>
</dbReference>
<name>W6QII0_PENRF</name>
<evidence type="ECO:0000313" key="2">
    <source>
        <dbReference type="Proteomes" id="UP000030686"/>
    </source>
</evidence>
<dbReference type="InterPro" id="IPR051035">
    <property type="entry name" value="Mito_inheritance_9"/>
</dbReference>
<dbReference type="AlphaFoldDB" id="W6QII0"/>
<gene>
    <name evidence="1" type="ORF">PROQFM164_S01g003199</name>
</gene>
<dbReference type="OMA" id="RTEIMDH"/>
<dbReference type="STRING" id="1365484.W6QII0"/>
<dbReference type="PANTHER" id="PTHR36091:SF2">
    <property type="entry name" value="AMINOGLYCOSIDE PHOSPHOTRANSFERASE DOMAIN-CONTAINING PROTEIN"/>
    <property type="match status" value="1"/>
</dbReference>
<sequence length="107" mass="11846">MLTRRIFSHAGEPWEGNNVPLQADIVLITKLWNEYSTGPCPISFSSAEADSIIHLQSMQEEVDLQLKLVRDFIGVGVDGWTSPDAYEAAYSCARQMKVDGLASLDTE</sequence>
<dbReference type="PANTHER" id="PTHR36091">
    <property type="entry name" value="ALTERED INHERITANCE OF MITOCHONDRIA PROTEIN 9, MITOCHONDRIAL"/>
    <property type="match status" value="1"/>
</dbReference>
<reference evidence="1" key="1">
    <citation type="journal article" date="2014" name="Nat. Commun.">
        <title>Multiple recent horizontal transfers of a large genomic region in cheese making fungi.</title>
        <authorList>
            <person name="Cheeseman K."/>
            <person name="Ropars J."/>
            <person name="Renault P."/>
            <person name="Dupont J."/>
            <person name="Gouzy J."/>
            <person name="Branca A."/>
            <person name="Abraham A.L."/>
            <person name="Ceppi M."/>
            <person name="Conseiller E."/>
            <person name="Debuchy R."/>
            <person name="Malagnac F."/>
            <person name="Goarin A."/>
            <person name="Silar P."/>
            <person name="Lacoste S."/>
            <person name="Sallet E."/>
            <person name="Bensimon A."/>
            <person name="Giraud T."/>
            <person name="Brygoo Y."/>
        </authorList>
    </citation>
    <scope>NUCLEOTIDE SEQUENCE [LARGE SCALE GENOMIC DNA]</scope>
    <source>
        <strain evidence="1">FM164</strain>
    </source>
</reference>
<dbReference type="EMBL" id="HG792015">
    <property type="protein sequence ID" value="CDM29387.1"/>
    <property type="molecule type" value="Genomic_DNA"/>
</dbReference>
<evidence type="ECO:0000313" key="1">
    <source>
        <dbReference type="EMBL" id="CDM29387.1"/>
    </source>
</evidence>
<protein>
    <submittedName>
        <fullName evidence="1">Genomic scaffold, ProqFM164S01</fullName>
    </submittedName>
</protein>
<accession>W6QII0</accession>